<evidence type="ECO:0000259" key="7">
    <source>
        <dbReference type="Pfam" id="PF00759"/>
    </source>
</evidence>
<dbReference type="SUPFAM" id="SSF48208">
    <property type="entry name" value="Six-hairpin glycosidases"/>
    <property type="match status" value="1"/>
</dbReference>
<dbReference type="InterPro" id="IPR012341">
    <property type="entry name" value="6hp_glycosidase-like_sf"/>
</dbReference>
<dbReference type="AlphaFoldDB" id="A0A3A9B150"/>
<evidence type="ECO:0000256" key="4">
    <source>
        <dbReference type="ARBA" id="ARBA00023277"/>
    </source>
</evidence>
<evidence type="ECO:0000256" key="5">
    <source>
        <dbReference type="ARBA" id="ARBA00023295"/>
    </source>
</evidence>
<protein>
    <submittedName>
        <fullName evidence="8">Glycoside hydrolase, family 9 protein</fullName>
    </submittedName>
</protein>
<dbReference type="GO" id="GO:0008810">
    <property type="term" value="F:cellulase activity"/>
    <property type="evidence" value="ECO:0007669"/>
    <property type="project" value="InterPro"/>
</dbReference>
<dbReference type="Gene3D" id="1.50.10.10">
    <property type="match status" value="1"/>
</dbReference>
<dbReference type="PANTHER" id="PTHR22298">
    <property type="entry name" value="ENDO-1,4-BETA-GLUCANASE"/>
    <property type="match status" value="1"/>
</dbReference>
<organism evidence="8 9">
    <name type="scientific">Parablautia intestinalis</name>
    <dbReference type="NCBI Taxonomy" id="2320100"/>
    <lineage>
        <taxon>Bacteria</taxon>
        <taxon>Bacillati</taxon>
        <taxon>Bacillota</taxon>
        <taxon>Clostridia</taxon>
        <taxon>Lachnospirales</taxon>
        <taxon>Lachnospiraceae</taxon>
        <taxon>Parablautia</taxon>
    </lineage>
</organism>
<keyword evidence="4" id="KW-0119">Carbohydrate metabolism</keyword>
<keyword evidence="9" id="KW-1185">Reference proteome</keyword>
<dbReference type="InterPro" id="IPR004197">
    <property type="entry name" value="Cellulase_Ig-like"/>
</dbReference>
<keyword evidence="2 8" id="KW-0378">Hydrolase</keyword>
<dbReference type="Proteomes" id="UP000280696">
    <property type="component" value="Unassembled WGS sequence"/>
</dbReference>
<dbReference type="SUPFAM" id="SSF81296">
    <property type="entry name" value="E set domains"/>
    <property type="match status" value="1"/>
</dbReference>
<dbReference type="EMBL" id="RAYQ01000003">
    <property type="protein sequence ID" value="RKI93166.1"/>
    <property type="molecule type" value="Genomic_DNA"/>
</dbReference>
<evidence type="ECO:0000256" key="2">
    <source>
        <dbReference type="ARBA" id="ARBA00022801"/>
    </source>
</evidence>
<dbReference type="Gene3D" id="2.60.40.10">
    <property type="entry name" value="Immunoglobulins"/>
    <property type="match status" value="1"/>
</dbReference>
<evidence type="ECO:0000256" key="3">
    <source>
        <dbReference type="ARBA" id="ARBA00023001"/>
    </source>
</evidence>
<evidence type="ECO:0000256" key="1">
    <source>
        <dbReference type="ARBA" id="ARBA00007072"/>
    </source>
</evidence>
<keyword evidence="5" id="KW-0326">Glycosidase</keyword>
<name>A0A3A9B150_9FIRM</name>
<gene>
    <name evidence="8" type="ORF">D7V94_04075</name>
</gene>
<comment type="similarity">
    <text evidence="1">Belongs to the glycosyl hydrolase 9 (cellulase E) family.</text>
</comment>
<reference evidence="8 9" key="1">
    <citation type="submission" date="2018-09" db="EMBL/GenBank/DDBJ databases">
        <title>Murine metabolic-syndrome-specific gut microbial biobank.</title>
        <authorList>
            <person name="Liu C."/>
        </authorList>
    </citation>
    <scope>NUCLEOTIDE SEQUENCE [LARGE SCALE GENOMIC DNA]</scope>
    <source>
        <strain evidence="8 9">0.1xD8-82</strain>
    </source>
</reference>
<dbReference type="InterPro" id="IPR008928">
    <property type="entry name" value="6-hairpin_glycosidase_sf"/>
</dbReference>
<dbReference type="InterPro" id="IPR001701">
    <property type="entry name" value="Glyco_hydro_9"/>
</dbReference>
<dbReference type="RefSeq" id="WP_120467050.1">
    <property type="nucleotide sequence ID" value="NZ_RAYQ01000003.1"/>
</dbReference>
<dbReference type="CDD" id="cd02850">
    <property type="entry name" value="E_set_Cellulase_N"/>
    <property type="match status" value="1"/>
</dbReference>
<accession>A0A3A9B150</accession>
<keyword evidence="3" id="KW-0136">Cellulose degradation</keyword>
<dbReference type="GO" id="GO:0030245">
    <property type="term" value="P:cellulose catabolic process"/>
    <property type="evidence" value="ECO:0007669"/>
    <property type="project" value="UniProtKB-KW"/>
</dbReference>
<dbReference type="InterPro" id="IPR014756">
    <property type="entry name" value="Ig_E-set"/>
</dbReference>
<dbReference type="InterPro" id="IPR013783">
    <property type="entry name" value="Ig-like_fold"/>
</dbReference>
<comment type="caution">
    <text evidence="8">The sequence shown here is derived from an EMBL/GenBank/DDBJ whole genome shotgun (WGS) entry which is preliminary data.</text>
</comment>
<evidence type="ECO:0000313" key="8">
    <source>
        <dbReference type="EMBL" id="RKI93166.1"/>
    </source>
</evidence>
<keyword evidence="6" id="KW-0624">Polysaccharide degradation</keyword>
<feature type="domain" description="Glycoside hydrolase family 9" evidence="7">
    <location>
        <begin position="299"/>
        <end position="717"/>
    </location>
</feature>
<sequence>MRGELEKQLKECWYVRKPMKENRDNSAEKRWMEKAVEDTRKIPLTENYMEIRLSGTGYMGVDTEFGVDGEGSIYMDFPVENAIQNPSGRAYSDCEIYVPFEREDLNHYNRLSFWVYADAPGSSGNFMMVNWHNAGKKIMPVPGRFEGFHSMTPKNGKWTRIIWEMPNVARDCTTAISVCAQAYGTSMPAPSRIRIFIADMRLEKVKEDSYKGFGLREGAMAYCHSGYKKDAVKQAMIQRPAEDFALWDEQGKSVFQGRAEALKDGFYRLDFTDFSREGWYTIHAGEIASKPFPIGTESYLSAAWKAVNFFFAQRCGCSVPGIHTECHLDVMSIHPNGRRKSAGGGWHDAGDLSQNAYNTADSALALLELAGAAGVNSKELGRRALEEARWGIDWLIRGRWGDGYAHVRKIIGFWSKNVIGDEDDLEAEAENCPYNNLLRAGVFASAYRAFEKEDPMYAGVCKRCAIEDYAFGIDCIYKKRKKSSEGNTQIEIHARAAWAAAKLYQAFGGEKYLQDGAGFAGIVMNCQQQTTIGFSIPLAGYFYESEEKQRTLSYFHRSYEHVPIQALSLLVRLAPDHEEASKWKESLRLYGEYLKIIYDVTPYGVLPAGIYELDNTDYAGIYHEGDQSLGAPSMEEYNAQVRNGIRLDKTRYLRIFPVAYQFRGFHATIMDKAIGAMEIAKTLGDEKLKSIATRQMEWILGFNPFACSSMYGEGYDYHPLYSGVVPQVVGALPVGFECCENEDEPYFPMQNLPTYKEIWVHTTCRMMKLISYLGFDTARAGFCRQNDK</sequence>
<evidence type="ECO:0000313" key="9">
    <source>
        <dbReference type="Proteomes" id="UP000280696"/>
    </source>
</evidence>
<proteinExistence type="inferred from homology"/>
<dbReference type="Pfam" id="PF00759">
    <property type="entry name" value="Glyco_hydro_9"/>
    <property type="match status" value="1"/>
</dbReference>
<evidence type="ECO:0000256" key="6">
    <source>
        <dbReference type="ARBA" id="ARBA00023326"/>
    </source>
</evidence>
<dbReference type="OrthoDB" id="9758662at2"/>